<feature type="coiled-coil region" evidence="1">
    <location>
        <begin position="123"/>
        <end position="181"/>
    </location>
</feature>
<dbReference type="InParanoid" id="A0A0G4EY81"/>
<evidence type="ECO:0000313" key="4">
    <source>
        <dbReference type="Proteomes" id="UP000041254"/>
    </source>
</evidence>
<evidence type="ECO:0000256" key="1">
    <source>
        <dbReference type="SAM" id="Coils"/>
    </source>
</evidence>
<feature type="region of interest" description="Disordered" evidence="2">
    <location>
        <begin position="336"/>
        <end position="371"/>
    </location>
</feature>
<feature type="compositionally biased region" description="Basic and acidic residues" evidence="2">
    <location>
        <begin position="470"/>
        <end position="483"/>
    </location>
</feature>
<feature type="compositionally biased region" description="Polar residues" evidence="2">
    <location>
        <begin position="430"/>
        <end position="441"/>
    </location>
</feature>
<keyword evidence="4" id="KW-1185">Reference proteome</keyword>
<dbReference type="Proteomes" id="UP000041254">
    <property type="component" value="Unassembled WGS sequence"/>
</dbReference>
<name>A0A0G4EY81_VITBC</name>
<keyword evidence="1" id="KW-0175">Coiled coil</keyword>
<feature type="coiled-coil region" evidence="1">
    <location>
        <begin position="219"/>
        <end position="246"/>
    </location>
</feature>
<evidence type="ECO:0000313" key="3">
    <source>
        <dbReference type="EMBL" id="CEM03395.1"/>
    </source>
</evidence>
<proteinExistence type="predicted"/>
<organism evidence="3 4">
    <name type="scientific">Vitrella brassicaformis (strain CCMP3155)</name>
    <dbReference type="NCBI Taxonomy" id="1169540"/>
    <lineage>
        <taxon>Eukaryota</taxon>
        <taxon>Sar</taxon>
        <taxon>Alveolata</taxon>
        <taxon>Colpodellida</taxon>
        <taxon>Vitrellaceae</taxon>
        <taxon>Vitrella</taxon>
    </lineage>
</organism>
<dbReference type="VEuPathDB" id="CryptoDB:Vbra_13860"/>
<feature type="compositionally biased region" description="Polar residues" evidence="2">
    <location>
        <begin position="339"/>
        <end position="353"/>
    </location>
</feature>
<feature type="compositionally biased region" description="Acidic residues" evidence="2">
    <location>
        <begin position="484"/>
        <end position="498"/>
    </location>
</feature>
<protein>
    <submittedName>
        <fullName evidence="3">Uncharacterized protein</fullName>
    </submittedName>
</protein>
<accession>A0A0G4EY81</accession>
<feature type="region of interest" description="Disordered" evidence="2">
    <location>
        <begin position="415"/>
        <end position="500"/>
    </location>
</feature>
<sequence length="523" mass="59218">MHTDPTMLSVERRLSQGNQRQRFDRQFLEARKKMEQKVLLHLERSRRCRRIREEADLEQLELIVDVELACPFPWLPTKTLKDVWRAYDHVNPNNAALSATLADAKDRLQAKETVSTAVVKSLVESLEVSIRESEMLKEQLERETKTWKETNQTMASKVAQVESALQDCRQLEEGLQRLKDTEIHQLCREHQEVVDAKNRELGAAGTKVMQKQPKNQLQVRRLKGELQEADATVRRLENRCQLLELVKDGRYAILPPLDLNVLQKQFKGDSNDTKKILMAGQMVSRLLRLPYTEQARRAAQVVAASILPSISEMEGMSQEERNGFIEEMIKQRAYESLSRGASQASASSPSDTGNGDWPALPTSGGAQGGARGIGKEIHRRLRSLLKDVDELPFAVPQPSVYADIRRRIGIIIMWSPSSPQQPDSQDETQDTNNAPGQGVTQEDTHEEDSSTTPSSSHDRRKRRNAVTPKHYPETPDNKRRSTDAEGDIDSETDGDDSDMVMAWEAEGEEAEPSVKRRKYIPVV</sequence>
<gene>
    <name evidence="3" type="ORF">Vbra_13860</name>
</gene>
<reference evidence="3 4" key="1">
    <citation type="submission" date="2014-11" db="EMBL/GenBank/DDBJ databases">
        <authorList>
            <person name="Zhu J."/>
            <person name="Qi W."/>
            <person name="Song R."/>
        </authorList>
    </citation>
    <scope>NUCLEOTIDE SEQUENCE [LARGE SCALE GENOMIC DNA]</scope>
</reference>
<dbReference type="AlphaFoldDB" id="A0A0G4EY81"/>
<dbReference type="EMBL" id="CDMY01000340">
    <property type="protein sequence ID" value="CEM03395.1"/>
    <property type="molecule type" value="Genomic_DNA"/>
</dbReference>
<evidence type="ECO:0000256" key="2">
    <source>
        <dbReference type="SAM" id="MobiDB-lite"/>
    </source>
</evidence>